<comment type="subcellular location">
    <subcellularLocation>
        <location evidence="1">Secreted</location>
    </subcellularLocation>
</comment>
<evidence type="ECO:0000256" key="4">
    <source>
        <dbReference type="ARBA" id="ARBA00022737"/>
    </source>
</evidence>
<keyword evidence="2" id="KW-0964">Secreted</keyword>
<dbReference type="InParanoid" id="A7SEZ8"/>
<sequence>CLLSGMQKRIYDCYRKKDSMMVKYKLCYGVTRQKPWKRKCNTKICKASYFWRTYQWSQCSVTCSNGIQVRDVKCISSKYGEPNKTASDSYCGEDKPLTTRNCIRDECLAMWKAGPWGECSKTCGRGLQTRTVECFDRDGKPSFLCTDESRMRSTKHCTLNDCVDDSKSRVLLIYNP</sequence>
<evidence type="ECO:0000313" key="5">
    <source>
        <dbReference type="EMBL" id="EDO37724.1"/>
    </source>
</evidence>
<reference evidence="5 6" key="1">
    <citation type="journal article" date="2007" name="Science">
        <title>Sea anemone genome reveals ancestral eumetazoan gene repertoire and genomic organization.</title>
        <authorList>
            <person name="Putnam N.H."/>
            <person name="Srivastava M."/>
            <person name="Hellsten U."/>
            <person name="Dirks B."/>
            <person name="Chapman J."/>
            <person name="Salamov A."/>
            <person name="Terry A."/>
            <person name="Shapiro H."/>
            <person name="Lindquist E."/>
            <person name="Kapitonov V.V."/>
            <person name="Jurka J."/>
            <person name="Genikhovich G."/>
            <person name="Grigoriev I.V."/>
            <person name="Lucas S.M."/>
            <person name="Steele R.E."/>
            <person name="Finnerty J.R."/>
            <person name="Technau U."/>
            <person name="Martindale M.Q."/>
            <person name="Rokhsar D.S."/>
        </authorList>
    </citation>
    <scope>NUCLEOTIDE SEQUENCE [LARGE SCALE GENOMIC DNA]</scope>
    <source>
        <strain evidence="6">CH2 X CH6</strain>
    </source>
</reference>
<evidence type="ECO:0000313" key="6">
    <source>
        <dbReference type="Proteomes" id="UP000001593"/>
    </source>
</evidence>
<organism evidence="5 6">
    <name type="scientific">Nematostella vectensis</name>
    <name type="common">Starlet sea anemone</name>
    <dbReference type="NCBI Taxonomy" id="45351"/>
    <lineage>
        <taxon>Eukaryota</taxon>
        <taxon>Metazoa</taxon>
        <taxon>Cnidaria</taxon>
        <taxon>Anthozoa</taxon>
        <taxon>Hexacorallia</taxon>
        <taxon>Actiniaria</taxon>
        <taxon>Edwardsiidae</taxon>
        <taxon>Nematostella</taxon>
    </lineage>
</organism>
<dbReference type="Pfam" id="PF19030">
    <property type="entry name" value="TSP1_ADAMTS"/>
    <property type="match status" value="2"/>
</dbReference>
<dbReference type="InterPro" id="IPR050439">
    <property type="entry name" value="ADAMTS_ADAMTS-like"/>
</dbReference>
<keyword evidence="6" id="KW-1185">Reference proteome</keyword>
<feature type="non-terminal residue" evidence="5">
    <location>
        <position position="1"/>
    </location>
</feature>
<dbReference type="EMBL" id="DS469640">
    <property type="protein sequence ID" value="EDO37724.1"/>
    <property type="molecule type" value="Genomic_DNA"/>
</dbReference>
<gene>
    <name evidence="5" type="ORF">NEMVEDRAFT_v1g115857</name>
</gene>
<accession>A7SEZ8</accession>
<dbReference type="OMA" id="ACETEIP"/>
<proteinExistence type="predicted"/>
<dbReference type="SMART" id="SM00209">
    <property type="entry name" value="TSP1"/>
    <property type="match status" value="2"/>
</dbReference>
<evidence type="ECO:0000256" key="2">
    <source>
        <dbReference type="ARBA" id="ARBA00022525"/>
    </source>
</evidence>
<dbReference type="InterPro" id="IPR036383">
    <property type="entry name" value="TSP1_rpt_sf"/>
</dbReference>
<dbReference type="SUPFAM" id="SSF82895">
    <property type="entry name" value="TSP-1 type 1 repeat"/>
    <property type="match status" value="2"/>
</dbReference>
<dbReference type="PROSITE" id="PS50092">
    <property type="entry name" value="TSP1"/>
    <property type="match status" value="2"/>
</dbReference>
<evidence type="ECO:0000256" key="1">
    <source>
        <dbReference type="ARBA" id="ARBA00004613"/>
    </source>
</evidence>
<dbReference type="Gene3D" id="2.20.100.10">
    <property type="entry name" value="Thrombospondin type-1 (TSP1) repeat"/>
    <property type="match status" value="2"/>
</dbReference>
<name>A7SEZ8_NEMVE</name>
<dbReference type="FunFam" id="2.20.100.10:FF:000005">
    <property type="entry name" value="ADAM metallopeptidase with thrombospondin type 1 motif 9"/>
    <property type="match status" value="1"/>
</dbReference>
<dbReference type="HOGENOM" id="CLU_1528937_0_0_1"/>
<dbReference type="PANTHER" id="PTHR13723">
    <property type="entry name" value="ADAMTS A DISINTEGRIN AND METALLOPROTEASE WITH THROMBOSPONDIN MOTIFS PROTEASE"/>
    <property type="match status" value="1"/>
</dbReference>
<keyword evidence="3" id="KW-0732">Signal</keyword>
<dbReference type="GO" id="GO:0005576">
    <property type="term" value="C:extracellular region"/>
    <property type="evidence" value="ECO:0007669"/>
    <property type="project" value="UniProtKB-SubCell"/>
</dbReference>
<dbReference type="Proteomes" id="UP000001593">
    <property type="component" value="Unassembled WGS sequence"/>
</dbReference>
<dbReference type="PhylomeDB" id="A7SEZ8"/>
<dbReference type="AlphaFoldDB" id="A7SEZ8"/>
<keyword evidence="4" id="KW-0677">Repeat</keyword>
<dbReference type="eggNOG" id="KOG3538">
    <property type="taxonomic scope" value="Eukaryota"/>
</dbReference>
<dbReference type="InterPro" id="IPR000884">
    <property type="entry name" value="TSP1_rpt"/>
</dbReference>
<protein>
    <submittedName>
        <fullName evidence="5">Uncharacterized protein</fullName>
    </submittedName>
</protein>
<evidence type="ECO:0000256" key="3">
    <source>
        <dbReference type="ARBA" id="ARBA00022729"/>
    </source>
</evidence>
<dbReference type="PANTHER" id="PTHR13723:SF281">
    <property type="entry name" value="PAPILIN"/>
    <property type="match status" value="1"/>
</dbReference>